<evidence type="ECO:0000313" key="7">
    <source>
        <dbReference type="Proteomes" id="UP000320333"/>
    </source>
</evidence>
<keyword evidence="1" id="KW-0343">GTPase activation</keyword>
<feature type="compositionally biased region" description="Polar residues" evidence="3">
    <location>
        <begin position="1844"/>
        <end position="1869"/>
    </location>
</feature>
<dbReference type="Gene3D" id="1.10.8.270">
    <property type="entry name" value="putative rabgap domain of human tbc1 domain family member 14 like domains"/>
    <property type="match status" value="1"/>
</dbReference>
<dbReference type="SUPFAM" id="SSF47473">
    <property type="entry name" value="EF-hand"/>
    <property type="match status" value="1"/>
</dbReference>
<accession>A0A507FKK8</accession>
<feature type="region of interest" description="Disordered" evidence="3">
    <location>
        <begin position="1731"/>
        <end position="1803"/>
    </location>
</feature>
<evidence type="ECO:0000256" key="1">
    <source>
        <dbReference type="ARBA" id="ARBA00022468"/>
    </source>
</evidence>
<dbReference type="FunFam" id="1.10.8.270:FF:000002">
    <property type="entry name" value="TBC1 domain family member 9B"/>
    <property type="match status" value="1"/>
</dbReference>
<feature type="region of interest" description="Disordered" evidence="3">
    <location>
        <begin position="961"/>
        <end position="983"/>
    </location>
</feature>
<dbReference type="InterPro" id="IPR002048">
    <property type="entry name" value="EF_hand_dom"/>
</dbReference>
<feature type="region of interest" description="Disordered" evidence="3">
    <location>
        <begin position="1150"/>
        <end position="1192"/>
    </location>
</feature>
<feature type="compositionally biased region" description="Polar residues" evidence="3">
    <location>
        <begin position="1413"/>
        <end position="1434"/>
    </location>
</feature>
<keyword evidence="7" id="KW-1185">Reference proteome</keyword>
<feature type="compositionally biased region" description="Basic residues" evidence="3">
    <location>
        <begin position="2057"/>
        <end position="2079"/>
    </location>
</feature>
<dbReference type="InterPro" id="IPR035969">
    <property type="entry name" value="Rab-GAP_TBC_sf"/>
</dbReference>
<evidence type="ECO:0008006" key="8">
    <source>
        <dbReference type="Google" id="ProtNLM"/>
    </source>
</evidence>
<evidence type="ECO:0000259" key="4">
    <source>
        <dbReference type="PROSITE" id="PS50086"/>
    </source>
</evidence>
<feature type="region of interest" description="Disordered" evidence="3">
    <location>
        <begin position="1478"/>
        <end position="1512"/>
    </location>
</feature>
<feature type="compositionally biased region" description="Polar residues" evidence="3">
    <location>
        <begin position="1442"/>
        <end position="1451"/>
    </location>
</feature>
<dbReference type="InterPro" id="IPR050302">
    <property type="entry name" value="Rab_GAP_TBC_domain"/>
</dbReference>
<dbReference type="PROSITE" id="PS50222">
    <property type="entry name" value="EF_HAND_2"/>
    <property type="match status" value="1"/>
</dbReference>
<evidence type="ECO:0000256" key="2">
    <source>
        <dbReference type="ARBA" id="ARBA00022837"/>
    </source>
</evidence>
<feature type="compositionally biased region" description="Low complexity" evidence="3">
    <location>
        <begin position="1162"/>
        <end position="1172"/>
    </location>
</feature>
<dbReference type="SMART" id="SM00054">
    <property type="entry name" value="EFh"/>
    <property type="match status" value="1"/>
</dbReference>
<feature type="compositionally biased region" description="Acidic residues" evidence="3">
    <location>
        <begin position="1999"/>
        <end position="2017"/>
    </location>
</feature>
<keyword evidence="2" id="KW-0106">Calcium</keyword>
<dbReference type="CDD" id="cd00051">
    <property type="entry name" value="EFh"/>
    <property type="match status" value="1"/>
</dbReference>
<dbReference type="PROSITE" id="PS50086">
    <property type="entry name" value="TBC_RABGAP"/>
    <property type="match status" value="1"/>
</dbReference>
<protein>
    <recommendedName>
        <fullName evidence="8">Rab-GAP TBC domain-containing protein</fullName>
    </recommendedName>
</protein>
<feature type="domain" description="EF-hand" evidence="5">
    <location>
        <begin position="1291"/>
        <end position="1326"/>
    </location>
</feature>
<feature type="region of interest" description="Disordered" evidence="3">
    <location>
        <begin position="2032"/>
        <end position="2079"/>
    </location>
</feature>
<dbReference type="Pfam" id="PF00566">
    <property type="entry name" value="RabGAP-TBC"/>
    <property type="match status" value="1"/>
</dbReference>
<dbReference type="Proteomes" id="UP000320333">
    <property type="component" value="Unassembled WGS sequence"/>
</dbReference>
<feature type="compositionally biased region" description="Basic and acidic residues" evidence="3">
    <location>
        <begin position="2036"/>
        <end position="2056"/>
    </location>
</feature>
<feature type="region of interest" description="Disordered" evidence="3">
    <location>
        <begin position="1629"/>
        <end position="1668"/>
    </location>
</feature>
<feature type="compositionally biased region" description="Basic residues" evidence="3">
    <location>
        <begin position="1481"/>
        <end position="1505"/>
    </location>
</feature>
<dbReference type="GO" id="GO:0005096">
    <property type="term" value="F:GTPase activator activity"/>
    <property type="evidence" value="ECO:0007669"/>
    <property type="project" value="UniProtKB-KW"/>
</dbReference>
<dbReference type="InterPro" id="IPR011992">
    <property type="entry name" value="EF-hand-dom_pair"/>
</dbReference>
<dbReference type="STRING" id="246404.A0A507FKK8"/>
<dbReference type="OrthoDB" id="294251at2759"/>
<feature type="domain" description="Rab-GAP TBC" evidence="4">
    <location>
        <begin position="726"/>
        <end position="913"/>
    </location>
</feature>
<dbReference type="SMART" id="SM00568">
    <property type="entry name" value="GRAM"/>
    <property type="match status" value="2"/>
</dbReference>
<reference evidence="6 7" key="1">
    <citation type="journal article" date="2019" name="Sci. Rep.">
        <title>Comparative genomics of chytrid fungi reveal insights into the obligate biotrophic and pathogenic lifestyle of Synchytrium endobioticum.</title>
        <authorList>
            <person name="van de Vossenberg B.T.L.H."/>
            <person name="Warris S."/>
            <person name="Nguyen H.D.T."/>
            <person name="van Gent-Pelzer M.P.E."/>
            <person name="Joly D.L."/>
            <person name="van de Geest H.C."/>
            <person name="Bonants P.J.M."/>
            <person name="Smith D.S."/>
            <person name="Levesque C.A."/>
            <person name="van der Lee T.A.J."/>
        </authorList>
    </citation>
    <scope>NUCLEOTIDE SEQUENCE [LARGE SCALE GENOMIC DNA]</scope>
    <source>
        <strain evidence="6 7">CBS 675.73</strain>
    </source>
</reference>
<feature type="compositionally biased region" description="Basic and acidic residues" evidence="3">
    <location>
        <begin position="1762"/>
        <end position="1773"/>
    </location>
</feature>
<feature type="compositionally biased region" description="Polar residues" evidence="3">
    <location>
        <begin position="1731"/>
        <end position="1746"/>
    </location>
</feature>
<feature type="region of interest" description="Disordered" evidence="3">
    <location>
        <begin position="1940"/>
        <end position="1965"/>
    </location>
</feature>
<feature type="region of interest" description="Disordered" evidence="3">
    <location>
        <begin position="1823"/>
        <end position="1870"/>
    </location>
</feature>
<dbReference type="PANTHER" id="PTHR47219">
    <property type="entry name" value="RAB GTPASE-ACTIVATING PROTEIN 1-LIKE"/>
    <property type="match status" value="1"/>
</dbReference>
<evidence type="ECO:0000256" key="3">
    <source>
        <dbReference type="SAM" id="MobiDB-lite"/>
    </source>
</evidence>
<dbReference type="InterPro" id="IPR018247">
    <property type="entry name" value="EF_Hand_1_Ca_BS"/>
</dbReference>
<dbReference type="InterPro" id="IPR000195">
    <property type="entry name" value="Rab-GAP-TBC_dom"/>
</dbReference>
<dbReference type="SMART" id="SM00164">
    <property type="entry name" value="TBC"/>
    <property type="match status" value="1"/>
</dbReference>
<dbReference type="PROSITE" id="PS00018">
    <property type="entry name" value="EF_HAND_1"/>
    <property type="match status" value="1"/>
</dbReference>
<dbReference type="Gene3D" id="1.10.238.10">
    <property type="entry name" value="EF-hand"/>
    <property type="match status" value="1"/>
</dbReference>
<feature type="region of interest" description="Disordered" evidence="3">
    <location>
        <begin position="1378"/>
        <end position="1451"/>
    </location>
</feature>
<sequence length="2079" mass="225536">MVFTKPQVTSGGEWTDKAGNHHFALQTRKAAKGWFSTEMDKDGFRIVLRSGGKLFVVATAASFEGIHSDWNWVEANLYGKLLEWEAASSRTAIGADGALNAVDLDAILLKQFHEMSDEFVDAATAKENQMMQQLLTMFPMLQGETLLSSYACTFWPSDTTSTRGTLCITRNFLAFYTSEPSVPVETVCIPFLNTNSVELSGPRGVLQPDGITIFVSETSYYFSLYFSRKEIFRLIVALCDSSMNRLVKGAETSIIATSDMFSKSNANGDLASGNTSGGSGGGAGGSGVNASSSNAISRKMGGGVFGGDDEWNAEPELDEEDFTTMRAAISDIAASPALPNFSLPFDGPAKVAPETKQIFTASTDSNLSILHYGHTNPAICLTAAALETQLKNLEFRTLFSLPYSETIQTTEPSCTYFHKPSGKLFPGQIYLSQSFFAFIGSKPGAGQQPQKPVGDNLLPSLIFPETNSSSAPTAFAIPFSQIMAIQKHNAVPTSSANPSLQGNASPNLSSSSGIALKLATNTLAAVVSSPNAPSGTAATSWVCVLLKGFGGGGGFLREIWVSIAGAGRRDAFVEIVTRGFKAASAIPMQETYPLIGHGPGATAGASSNGIRSPHGSQSFLDLAGRAMAGSAGGGATSGAGGGNGGGDAQWISKDGLVLIGLKFLFEREWKDGGYLGPEDDPEIDEAMRGEEVSRAVWMEYLNGHGRDVCMVKDYRVLRELLVTTCGLPHRLRGGLWMLFSGSWHVRPEPNYYQKLVKDHIGIPSPFMEEIEKDVRRSLPEHPAYQSKIGIDALRRVLTAYSWRNLATGYAQALNIISGVLLLYMKEEDAFWMLAGLVERILPDHYTKTLVGSVIDQSVFTALVELHMPTLKAHMDKLYMDLSMISVPWFVCLFLNNVSLSAGVRILDGFFLDGPKFLFWVSLAVLKINENELVTRGRDDDVFVNIIKSFFERLAGPDTSEASANAAVTPSGDAKPYSPPAETPEMTGKQLFRVLLNVAYSFANSVSIEQIESLRSKYRLKVVHQMEESSRKSQIRSLCEQVSMSFDEVAVVYTALRALEYANEETALALSIPQGPSNAAIYARVYDEKREEDALRNLLIQMGAWGLVSRRRKASIIAAVGDAAKSSSTITAKSISLKDFRTVFQKVSPWRSSSTTTFGNAPSGGSKYSSKSSLAATGPPLPRGMTPSRNSTASNMPKVYIGAESAMSILSLNAVATEEIQICLADRIYFYSSFNYSSYHANRAAPQGGLGADYMKSSGSNGASKPTQPPQLTYVVDLASIVHTLDIMLKQSLNTRLRFLFDIHDLDGDGFLDKNELKAVMDTMLEMFERSKKGDDNELYMRAVSSFLNSALKLGNNKGAGTAPVGLDKNVQSTASMPTETISSDFPDEVGDDVGTLGSGTARVHPPPLLRSASAYSEYQHPQKSTTPRQLSAQSLGDHLSSHSRAASSQQYPQPSEFRLSFNEFLLAVLSQSDLRWMAPAKKGKEKKAKGKGKGKGKKKAAKKSTTRPSAYYDKPKTPLWSGTYEFDGKTGDSAKDAFLQRSKDIRDALRFEKENSFVCFHVRQVGIKAHDFYVTVAKSCNLERLQMEISSRQHLGSVLAADVAICKPGYQPPSSDDFAFGQSKQAKAHSVGSSKKKAEGSAELGGGDEDDTISESANADNDPSEPQYFTDPSLALIHCFPEVQGYKGGSQYFSYNAAIHSMALPPAAGPVPPPLSVLQQNQMYLMNRLNMNSKTSGSQGSLNNLNGKKDKSSSVFSSTHSIHADEQTLAKDKTKGRKKSAKKLSTTKKAEPPPKPEPKHVQFIPPAPIDVFYDILPYIESPDAEHAASGPPHLSSANALRATPATSASRSMSTTQPKTKSRPSSSRVDTSCPLLMADPSLSVPAHLYGLSLKAKRPQTAPPLGFFSRKPEEAAVRATKSAGTARRTVVGNNFLRRIKPSLSRPSSSLQGEPRLPPLPSILPGTSADQASWDQRWMHSWKDMGGEYEWDQIIKKSIPSDAEDDSMWESEDSDVETDEPDWVWRMKEWVPSALSIQKRTDARKNIDTARYEAPDDKKKGKNGKKGDKKKGKAGGKGKKKK</sequence>
<feature type="compositionally biased region" description="Polar residues" evidence="3">
    <location>
        <begin position="1150"/>
        <end position="1159"/>
    </location>
</feature>
<dbReference type="GO" id="GO:0031267">
    <property type="term" value="F:small GTPase binding"/>
    <property type="evidence" value="ECO:0007669"/>
    <property type="project" value="TreeGrafter"/>
</dbReference>
<comment type="caution">
    <text evidence="6">The sequence shown here is derived from an EMBL/GenBank/DDBJ whole genome shotgun (WGS) entry which is preliminary data.</text>
</comment>
<feature type="region of interest" description="Disordered" evidence="3">
    <location>
        <begin position="272"/>
        <end position="291"/>
    </location>
</feature>
<dbReference type="GO" id="GO:0005509">
    <property type="term" value="F:calcium ion binding"/>
    <property type="evidence" value="ECO:0007669"/>
    <property type="project" value="InterPro"/>
</dbReference>
<feature type="compositionally biased region" description="Basic and acidic residues" evidence="3">
    <location>
        <begin position="1788"/>
        <end position="1800"/>
    </location>
</feature>
<name>A0A507FKK8_9FUNG</name>
<evidence type="ECO:0000313" key="6">
    <source>
        <dbReference type="EMBL" id="TPX76939.1"/>
    </source>
</evidence>
<feature type="compositionally biased region" description="Gly residues" evidence="3">
    <location>
        <begin position="275"/>
        <end position="287"/>
    </location>
</feature>
<gene>
    <name evidence="6" type="ORF">CcCBS67573_g01792</name>
</gene>
<dbReference type="EMBL" id="QEAP01000032">
    <property type="protein sequence ID" value="TPX76939.1"/>
    <property type="molecule type" value="Genomic_DNA"/>
</dbReference>
<feature type="region of interest" description="Disordered" evidence="3">
    <location>
        <begin position="1997"/>
        <end position="2017"/>
    </location>
</feature>
<dbReference type="Gene3D" id="2.30.29.30">
    <property type="entry name" value="Pleckstrin-homology domain (PH domain)/Phosphotyrosine-binding domain (PTB)"/>
    <property type="match status" value="1"/>
</dbReference>
<dbReference type="Pfam" id="PF02893">
    <property type="entry name" value="GRAM"/>
    <property type="match status" value="1"/>
</dbReference>
<organism evidence="6 7">
    <name type="scientific">Chytriomyces confervae</name>
    <dbReference type="NCBI Taxonomy" id="246404"/>
    <lineage>
        <taxon>Eukaryota</taxon>
        <taxon>Fungi</taxon>
        <taxon>Fungi incertae sedis</taxon>
        <taxon>Chytridiomycota</taxon>
        <taxon>Chytridiomycota incertae sedis</taxon>
        <taxon>Chytridiomycetes</taxon>
        <taxon>Chytridiales</taxon>
        <taxon>Chytriomycetaceae</taxon>
        <taxon>Chytriomyces</taxon>
    </lineage>
</organism>
<dbReference type="SUPFAM" id="SSF47923">
    <property type="entry name" value="Ypt/Rab-GAP domain of gyp1p"/>
    <property type="match status" value="2"/>
</dbReference>
<dbReference type="InterPro" id="IPR004182">
    <property type="entry name" value="GRAM"/>
</dbReference>
<dbReference type="Gene3D" id="1.10.472.80">
    <property type="entry name" value="Ypt/Rab-GAP domain of gyp1p, domain 3"/>
    <property type="match status" value="1"/>
</dbReference>
<proteinExistence type="predicted"/>
<evidence type="ECO:0000259" key="5">
    <source>
        <dbReference type="PROSITE" id="PS50222"/>
    </source>
</evidence>
<dbReference type="PANTHER" id="PTHR47219:SF20">
    <property type="entry name" value="TBC1 DOMAIN FAMILY MEMBER 2B"/>
    <property type="match status" value="1"/>
</dbReference>
<dbReference type="InterPro" id="IPR011993">
    <property type="entry name" value="PH-like_dom_sf"/>
</dbReference>
<feature type="compositionally biased region" description="Basic residues" evidence="3">
    <location>
        <begin position="1774"/>
        <end position="1786"/>
    </location>
</feature>